<evidence type="ECO:0000313" key="1">
    <source>
        <dbReference type="EMBL" id="KAF7827368.1"/>
    </source>
</evidence>
<comment type="caution">
    <text evidence="1">The sequence shown here is derived from an EMBL/GenBank/DDBJ whole genome shotgun (WGS) entry which is preliminary data.</text>
</comment>
<sequence>MDMLLPETVSSSTASTVLDARWWSSTARRCSTVLRGCVRAPMAMVFAFGFFDLGIWKEQRTSRRRRDRAPLREREVDTEVVLETSSSIRQHDAGDVDR</sequence>
<evidence type="ECO:0000313" key="2">
    <source>
        <dbReference type="Proteomes" id="UP000634136"/>
    </source>
</evidence>
<organism evidence="1 2">
    <name type="scientific">Senna tora</name>
    <dbReference type="NCBI Taxonomy" id="362788"/>
    <lineage>
        <taxon>Eukaryota</taxon>
        <taxon>Viridiplantae</taxon>
        <taxon>Streptophyta</taxon>
        <taxon>Embryophyta</taxon>
        <taxon>Tracheophyta</taxon>
        <taxon>Spermatophyta</taxon>
        <taxon>Magnoliopsida</taxon>
        <taxon>eudicotyledons</taxon>
        <taxon>Gunneridae</taxon>
        <taxon>Pentapetalae</taxon>
        <taxon>rosids</taxon>
        <taxon>fabids</taxon>
        <taxon>Fabales</taxon>
        <taxon>Fabaceae</taxon>
        <taxon>Caesalpinioideae</taxon>
        <taxon>Cassia clade</taxon>
        <taxon>Senna</taxon>
    </lineage>
</organism>
<keyword evidence="2" id="KW-1185">Reference proteome</keyword>
<dbReference type="EMBL" id="JAAIUW010000006">
    <property type="protein sequence ID" value="KAF7827368.1"/>
    <property type="molecule type" value="Genomic_DNA"/>
</dbReference>
<gene>
    <name evidence="1" type="ORF">G2W53_018532</name>
</gene>
<dbReference type="Proteomes" id="UP000634136">
    <property type="component" value="Unassembled WGS sequence"/>
</dbReference>
<proteinExistence type="predicted"/>
<name>A0A834TRZ7_9FABA</name>
<dbReference type="AlphaFoldDB" id="A0A834TRZ7"/>
<reference evidence="1" key="1">
    <citation type="submission" date="2020-09" db="EMBL/GenBank/DDBJ databases">
        <title>Genome-Enabled Discovery of Anthraquinone Biosynthesis in Senna tora.</title>
        <authorList>
            <person name="Kang S.-H."/>
            <person name="Pandey R.P."/>
            <person name="Lee C.-M."/>
            <person name="Sim J.-S."/>
            <person name="Jeong J.-T."/>
            <person name="Choi B.-S."/>
            <person name="Jung M."/>
            <person name="Ginzburg D."/>
            <person name="Zhao K."/>
            <person name="Won S.Y."/>
            <person name="Oh T.-J."/>
            <person name="Yu Y."/>
            <person name="Kim N.-H."/>
            <person name="Lee O.R."/>
            <person name="Lee T.-H."/>
            <person name="Bashyal P."/>
            <person name="Kim T.-S."/>
            <person name="Lee W.-H."/>
            <person name="Kawkins C."/>
            <person name="Kim C.-K."/>
            <person name="Kim J.S."/>
            <person name="Ahn B.O."/>
            <person name="Rhee S.Y."/>
            <person name="Sohng J.K."/>
        </authorList>
    </citation>
    <scope>NUCLEOTIDE SEQUENCE</scope>
    <source>
        <tissue evidence="1">Leaf</tissue>
    </source>
</reference>
<accession>A0A834TRZ7</accession>
<protein>
    <submittedName>
        <fullName evidence="1">Uncharacterized protein</fullName>
    </submittedName>
</protein>